<protein>
    <submittedName>
        <fullName evidence="9">Methyl-accepting chemotaxis protein</fullName>
    </submittedName>
</protein>
<feature type="transmembrane region" description="Helical" evidence="6">
    <location>
        <begin position="6"/>
        <end position="27"/>
    </location>
</feature>
<accession>A0A7W9WYM0</accession>
<reference evidence="9 10" key="1">
    <citation type="submission" date="2020-08" db="EMBL/GenBank/DDBJ databases">
        <title>The Agave Microbiome: Exploring the role of microbial communities in plant adaptations to desert environments.</title>
        <authorList>
            <person name="Partida-Martinez L.P."/>
        </authorList>
    </citation>
    <scope>NUCLEOTIDE SEQUENCE [LARGE SCALE GENOMIC DNA]</scope>
    <source>
        <strain evidence="9 10">AT3.2</strain>
    </source>
</reference>
<dbReference type="GO" id="GO:0004888">
    <property type="term" value="F:transmembrane signaling receptor activity"/>
    <property type="evidence" value="ECO:0007669"/>
    <property type="project" value="InterPro"/>
</dbReference>
<feature type="domain" description="Methyl-accepting transducer" evidence="7">
    <location>
        <begin position="269"/>
        <end position="498"/>
    </location>
</feature>
<keyword evidence="10" id="KW-1185">Reference proteome</keyword>
<dbReference type="PROSITE" id="PS50111">
    <property type="entry name" value="CHEMOTAXIS_TRANSDUC_2"/>
    <property type="match status" value="1"/>
</dbReference>
<dbReference type="Pfam" id="PF12729">
    <property type="entry name" value="4HB_MCP_1"/>
    <property type="match status" value="1"/>
</dbReference>
<evidence type="ECO:0000259" key="8">
    <source>
        <dbReference type="PROSITE" id="PS50885"/>
    </source>
</evidence>
<dbReference type="EMBL" id="JACHBX010000001">
    <property type="protein sequence ID" value="MBB6133254.1"/>
    <property type="molecule type" value="Genomic_DNA"/>
</dbReference>
<sequence>MTNWKLATRLGMGFGLLMVFLIILAAVTITRINASNQAIGFILEDRYVKVVLTQSIETEINVQARDLRNAIILGAGEKAQIAAIVDRIAESVHRTDGFMTKLESMINTPKGQALFQSLHQARGKYGVARTATMALLREGRTAEAGAYLLKEVTSPQAEFSAALDAMSRFQASLMETEGAKVRADAQSAVWIAIALTIGALIAATIVAVLTIRSITVPVNRALTLAQAVASGDLRQRIDYTSTDEIGTLLTALKNMTANLLDIVGQVRSGANEIATASKEISVGNNDLSVRTEQQASALEETASSMEELNSTVKQNSENVHQANALARSASEIAREGGAVVAEVVTTMGVISATSNKIVDIIGVIDGIAFQTNILALNAAVEAARAGEQGRGFAVVASEVRNLAQRSAAAAKEIKILISDSLDKVNIGNELVSKAGATMTQVVGSIERVTTIMGDIAAAGQEQDAGIEQINQAVTEMDAVTQQNAALVEQAAAASSSLQEQAAQLARVVSIFQLADTDAASAAPRAPDRPQKQVANAAVSTARAQTSRRAPASKPELAWEQF</sequence>
<dbReference type="GO" id="GO:0007165">
    <property type="term" value="P:signal transduction"/>
    <property type="evidence" value="ECO:0007669"/>
    <property type="project" value="UniProtKB-KW"/>
</dbReference>
<organism evidence="9 10">
    <name type="scientific">Massilia aurea</name>
    <dbReference type="NCBI Taxonomy" id="373040"/>
    <lineage>
        <taxon>Bacteria</taxon>
        <taxon>Pseudomonadati</taxon>
        <taxon>Pseudomonadota</taxon>
        <taxon>Betaproteobacteria</taxon>
        <taxon>Burkholderiales</taxon>
        <taxon>Oxalobacteraceae</taxon>
        <taxon>Telluria group</taxon>
        <taxon>Massilia</taxon>
    </lineage>
</organism>
<evidence type="ECO:0000256" key="3">
    <source>
        <dbReference type="ARBA" id="ARBA00029447"/>
    </source>
</evidence>
<dbReference type="InterPro" id="IPR004090">
    <property type="entry name" value="Chemotax_Me-accpt_rcpt"/>
</dbReference>
<dbReference type="InterPro" id="IPR047347">
    <property type="entry name" value="YvaQ-like_sensor"/>
</dbReference>
<dbReference type="RefSeq" id="WP_183552547.1">
    <property type="nucleotide sequence ID" value="NZ_JACHBX010000001.1"/>
</dbReference>
<keyword evidence="6" id="KW-0812">Transmembrane</keyword>
<feature type="region of interest" description="Disordered" evidence="5">
    <location>
        <begin position="520"/>
        <end position="561"/>
    </location>
</feature>
<dbReference type="Pfam" id="PF00672">
    <property type="entry name" value="HAMP"/>
    <property type="match status" value="1"/>
</dbReference>
<dbReference type="InterPro" id="IPR004089">
    <property type="entry name" value="MCPsignal_dom"/>
</dbReference>
<evidence type="ECO:0000259" key="7">
    <source>
        <dbReference type="PROSITE" id="PS50111"/>
    </source>
</evidence>
<evidence type="ECO:0000256" key="2">
    <source>
        <dbReference type="ARBA" id="ARBA00022481"/>
    </source>
</evidence>
<gene>
    <name evidence="9" type="ORF">HD842_001365</name>
</gene>
<evidence type="ECO:0000313" key="9">
    <source>
        <dbReference type="EMBL" id="MBB6133254.1"/>
    </source>
</evidence>
<evidence type="ECO:0000256" key="5">
    <source>
        <dbReference type="SAM" id="MobiDB-lite"/>
    </source>
</evidence>
<dbReference type="InterPro" id="IPR003660">
    <property type="entry name" value="HAMP_dom"/>
</dbReference>
<dbReference type="CDD" id="cd11386">
    <property type="entry name" value="MCP_signal"/>
    <property type="match status" value="1"/>
</dbReference>
<keyword evidence="2" id="KW-0488">Methylation</keyword>
<comment type="caution">
    <text evidence="9">The sequence shown here is derived from an EMBL/GenBank/DDBJ whole genome shotgun (WGS) entry which is preliminary data.</text>
</comment>
<keyword evidence="4" id="KW-0807">Transducer</keyword>
<dbReference type="GO" id="GO:0006935">
    <property type="term" value="P:chemotaxis"/>
    <property type="evidence" value="ECO:0007669"/>
    <property type="project" value="InterPro"/>
</dbReference>
<feature type="transmembrane region" description="Helical" evidence="6">
    <location>
        <begin position="188"/>
        <end position="211"/>
    </location>
</feature>
<dbReference type="SMART" id="SM00304">
    <property type="entry name" value="HAMP"/>
    <property type="match status" value="1"/>
</dbReference>
<dbReference type="InterPro" id="IPR024478">
    <property type="entry name" value="HlyB_4HB_MCP"/>
</dbReference>
<dbReference type="AlphaFoldDB" id="A0A7W9WYM0"/>
<evidence type="ECO:0000313" key="10">
    <source>
        <dbReference type="Proteomes" id="UP000540787"/>
    </source>
</evidence>
<dbReference type="PANTHER" id="PTHR43531">
    <property type="entry name" value="PROTEIN ICFG"/>
    <property type="match status" value="1"/>
</dbReference>
<name>A0A7W9WYM0_9BURK</name>
<dbReference type="CDD" id="cd06225">
    <property type="entry name" value="HAMP"/>
    <property type="match status" value="1"/>
</dbReference>
<dbReference type="SMART" id="SM00283">
    <property type="entry name" value="MA"/>
    <property type="match status" value="1"/>
</dbReference>
<dbReference type="Proteomes" id="UP000540787">
    <property type="component" value="Unassembled WGS sequence"/>
</dbReference>
<dbReference type="PROSITE" id="PS50885">
    <property type="entry name" value="HAMP"/>
    <property type="match status" value="1"/>
</dbReference>
<dbReference type="GO" id="GO:0005886">
    <property type="term" value="C:plasma membrane"/>
    <property type="evidence" value="ECO:0007669"/>
    <property type="project" value="TreeGrafter"/>
</dbReference>
<feature type="compositionally biased region" description="Polar residues" evidence="5">
    <location>
        <begin position="537"/>
        <end position="547"/>
    </location>
</feature>
<feature type="domain" description="HAMP" evidence="8">
    <location>
        <begin position="212"/>
        <end position="264"/>
    </location>
</feature>
<evidence type="ECO:0000256" key="4">
    <source>
        <dbReference type="PROSITE-ProRule" id="PRU00284"/>
    </source>
</evidence>
<dbReference type="PANTHER" id="PTHR43531:SF14">
    <property type="entry name" value="METHYL-ACCEPTING CHEMOTAXIS PROTEIN I-RELATED"/>
    <property type="match status" value="1"/>
</dbReference>
<dbReference type="Gene3D" id="1.10.287.950">
    <property type="entry name" value="Methyl-accepting chemotaxis protein"/>
    <property type="match status" value="1"/>
</dbReference>
<comment type="subcellular location">
    <subcellularLocation>
        <location evidence="1">Membrane</location>
    </subcellularLocation>
</comment>
<dbReference type="InterPro" id="IPR051310">
    <property type="entry name" value="MCP_chemotaxis"/>
</dbReference>
<proteinExistence type="inferred from homology"/>
<comment type="similarity">
    <text evidence="3">Belongs to the methyl-accepting chemotaxis (MCP) protein family.</text>
</comment>
<keyword evidence="6" id="KW-1133">Transmembrane helix</keyword>
<dbReference type="SUPFAM" id="SSF58104">
    <property type="entry name" value="Methyl-accepting chemotaxis protein (MCP) signaling domain"/>
    <property type="match status" value="1"/>
</dbReference>
<dbReference type="PRINTS" id="PR00260">
    <property type="entry name" value="CHEMTRNSDUCR"/>
</dbReference>
<evidence type="ECO:0000256" key="1">
    <source>
        <dbReference type="ARBA" id="ARBA00004370"/>
    </source>
</evidence>
<dbReference type="Pfam" id="PF00015">
    <property type="entry name" value="MCPsignal"/>
    <property type="match status" value="1"/>
</dbReference>
<evidence type="ECO:0000256" key="6">
    <source>
        <dbReference type="SAM" id="Phobius"/>
    </source>
</evidence>
<keyword evidence="6" id="KW-0472">Membrane</keyword>
<dbReference type="FunFam" id="1.10.287.950:FF:000001">
    <property type="entry name" value="Methyl-accepting chemotaxis sensory transducer"/>
    <property type="match status" value="1"/>
</dbReference>
<dbReference type="CDD" id="cd19411">
    <property type="entry name" value="MCP2201-like_sensor"/>
    <property type="match status" value="1"/>
</dbReference>